<feature type="compositionally biased region" description="Acidic residues" evidence="5">
    <location>
        <begin position="412"/>
        <end position="441"/>
    </location>
</feature>
<proteinExistence type="predicted"/>
<reference evidence="8 9" key="1">
    <citation type="journal article" date="2023" name="G3 (Bethesda)">
        <title>A chromosome-level genome assembly of Zasmidium syzygii isolated from banana leaves.</title>
        <authorList>
            <person name="van Westerhoven A.C."/>
            <person name="Mehrabi R."/>
            <person name="Talebi R."/>
            <person name="Steentjes M.B.F."/>
            <person name="Corcolon B."/>
            <person name="Chong P.A."/>
            <person name="Kema G.H.J."/>
            <person name="Seidl M.F."/>
        </authorList>
    </citation>
    <scope>NUCLEOTIDE SEQUENCE [LARGE SCALE GENOMIC DNA]</scope>
    <source>
        <strain evidence="8 9">P124</strain>
    </source>
</reference>
<feature type="compositionally biased region" description="Basic and acidic residues" evidence="5">
    <location>
        <begin position="108"/>
        <end position="190"/>
    </location>
</feature>
<feature type="compositionally biased region" description="Polar residues" evidence="5">
    <location>
        <begin position="77"/>
        <end position="97"/>
    </location>
</feature>
<dbReference type="InterPro" id="IPR048800">
    <property type="entry name" value="Cac1-like_C"/>
</dbReference>
<protein>
    <recommendedName>
        <fullName evidence="10">Chromatin assembly factor 1 subunit A</fullName>
    </recommendedName>
</protein>
<dbReference type="InterPro" id="IPR022043">
    <property type="entry name" value="CAF1A_DD"/>
</dbReference>
<keyword evidence="3" id="KW-0234">DNA repair</keyword>
<dbReference type="PANTHER" id="PTHR15272">
    <property type="entry name" value="CHROMATIN ASSEMBLY FACTOR 1 SUBUNIT A CAF-1 SUBUNIT A"/>
    <property type="match status" value="1"/>
</dbReference>
<evidence type="ECO:0000256" key="1">
    <source>
        <dbReference type="ARBA" id="ARBA00004123"/>
    </source>
</evidence>
<organism evidence="8 9">
    <name type="scientific">Zasmidium cellare</name>
    <name type="common">Wine cellar mold</name>
    <name type="synonym">Racodium cellare</name>
    <dbReference type="NCBI Taxonomy" id="395010"/>
    <lineage>
        <taxon>Eukaryota</taxon>
        <taxon>Fungi</taxon>
        <taxon>Dikarya</taxon>
        <taxon>Ascomycota</taxon>
        <taxon>Pezizomycotina</taxon>
        <taxon>Dothideomycetes</taxon>
        <taxon>Dothideomycetidae</taxon>
        <taxon>Mycosphaerellales</taxon>
        <taxon>Mycosphaerellaceae</taxon>
        <taxon>Zasmidium</taxon>
    </lineage>
</organism>
<comment type="subcellular location">
    <subcellularLocation>
        <location evidence="1">Nucleus</location>
    </subcellularLocation>
</comment>
<dbReference type="Pfam" id="PF21796">
    <property type="entry name" value="Cac1_C"/>
    <property type="match status" value="1"/>
</dbReference>
<evidence type="ECO:0000256" key="3">
    <source>
        <dbReference type="ARBA" id="ARBA00023204"/>
    </source>
</evidence>
<evidence type="ECO:0000259" key="6">
    <source>
        <dbReference type="Pfam" id="PF12253"/>
    </source>
</evidence>
<sequence>MDDIVSSPPEPTLKKRPAPDDESPNKKPLNLKGNQFVMPTPPDTDNSSNVSPEADVNNDEATRAASPAPSSSALSSVIENTHATAQNSTTTVTASSSGPPPAKRRKLTPSEKLEKVRAKEAKDREKAEKQREKEAKDREKAEQKVLKDEQKRVRDEEKRRKAEETEAKKREKELKEEQKVQEKLKKERSQMRLGAFFQKGPATPAKPGNANTDGEDSAIRARRRSLSLELYDDVAADIKTPAKGTPPPTASVKKPVKSVSDYEKTFLAFELRPHCTMPPVPQPASEAEQDTFERELKDPSLKEKFDLGLIDSYGEHAEIKRYFAELERGMQDPDIQALVETIAGTLQQPIDLTGEASTEGALARLRALPIKYLHFDEDVRPAYCGTYTKIRSPRVVRKVTRNPFTRARPDTDYDYDSEAEWEEPKEDDEEIMSEEEDEADSQADGNEINDFLDDEDDDKNKRKVFTGELVPESTGLCWMDAAGRNEQDMQGMRMGVLVPGFTGSVIDPFSTDYWDSPSYQLPAIQVNDKPAAMPPPRVPLQPRANTNVAFDKKHDLVGAAAGEKGPITSVAVLQGAKRGPKPAPKTLSKEDMDEFKEAVVGSPIGKLDLQKALKARFPKMTHEVIKDTLSSQFAQVGKGKADKRWVFVGES</sequence>
<feature type="domain" description="Chromatin assembly factor 1 subunit Cac1-like C-terminal" evidence="7">
    <location>
        <begin position="592"/>
        <end position="646"/>
    </location>
</feature>
<dbReference type="PANTHER" id="PTHR15272:SF0">
    <property type="entry name" value="CHROMATIN ASSEMBLY FACTOR 1 SUBUNIT A"/>
    <property type="match status" value="1"/>
</dbReference>
<evidence type="ECO:0000313" key="9">
    <source>
        <dbReference type="Proteomes" id="UP001305779"/>
    </source>
</evidence>
<keyword evidence="2" id="KW-0227">DNA damage</keyword>
<feature type="domain" description="Chromatin assembly factor 1 subunit A dimerization" evidence="6">
    <location>
        <begin position="371"/>
        <end position="444"/>
    </location>
</feature>
<feature type="compositionally biased region" description="Low complexity" evidence="5">
    <location>
        <begin position="64"/>
        <end position="76"/>
    </location>
</feature>
<keyword evidence="4" id="KW-0539">Nucleus</keyword>
<evidence type="ECO:0000313" key="8">
    <source>
        <dbReference type="EMBL" id="KAK4501380.1"/>
    </source>
</evidence>
<feature type="region of interest" description="Disordered" evidence="5">
    <location>
        <begin position="1"/>
        <end position="218"/>
    </location>
</feature>
<evidence type="ECO:0008006" key="10">
    <source>
        <dbReference type="Google" id="ProtNLM"/>
    </source>
</evidence>
<evidence type="ECO:0000256" key="4">
    <source>
        <dbReference type="ARBA" id="ARBA00023242"/>
    </source>
</evidence>
<name>A0ABR0EIR2_ZASCE</name>
<feature type="region of interest" description="Disordered" evidence="5">
    <location>
        <begin position="238"/>
        <end position="257"/>
    </location>
</feature>
<gene>
    <name evidence="8" type="ORF">PRZ48_007189</name>
</gene>
<comment type="caution">
    <text evidence="8">The sequence shown here is derived from an EMBL/GenBank/DDBJ whole genome shotgun (WGS) entry which is preliminary data.</text>
</comment>
<feature type="region of interest" description="Disordered" evidence="5">
    <location>
        <begin position="406"/>
        <end position="460"/>
    </location>
</feature>
<dbReference type="Pfam" id="PF12253">
    <property type="entry name" value="CAF1A_dimeriz"/>
    <property type="match status" value="1"/>
</dbReference>
<evidence type="ECO:0000259" key="7">
    <source>
        <dbReference type="Pfam" id="PF21796"/>
    </source>
</evidence>
<keyword evidence="9" id="KW-1185">Reference proteome</keyword>
<evidence type="ECO:0000256" key="2">
    <source>
        <dbReference type="ARBA" id="ARBA00022763"/>
    </source>
</evidence>
<dbReference type="EMBL" id="JAXOVC010000005">
    <property type="protein sequence ID" value="KAK4501380.1"/>
    <property type="molecule type" value="Genomic_DNA"/>
</dbReference>
<evidence type="ECO:0000256" key="5">
    <source>
        <dbReference type="SAM" id="MobiDB-lite"/>
    </source>
</evidence>
<accession>A0ABR0EIR2</accession>
<dbReference type="Proteomes" id="UP001305779">
    <property type="component" value="Unassembled WGS sequence"/>
</dbReference>